<dbReference type="PANTHER" id="PTHR43875">
    <property type="entry name" value="MALTODEXTRIN IMPORT ATP-BINDING PROTEIN MSMX"/>
    <property type="match status" value="1"/>
</dbReference>
<protein>
    <submittedName>
        <fullName evidence="7">ABC transporter ATP-binding protein</fullName>
    </submittedName>
</protein>
<gene>
    <name evidence="7" type="ORF">NK6_9093</name>
</gene>
<dbReference type="InterPro" id="IPR003593">
    <property type="entry name" value="AAA+_ATPase"/>
</dbReference>
<dbReference type="FunFam" id="3.40.50.300:FF:000042">
    <property type="entry name" value="Maltose/maltodextrin ABC transporter, ATP-binding protein"/>
    <property type="match status" value="1"/>
</dbReference>
<dbReference type="GeneID" id="46491570"/>
<keyword evidence="5 7" id="KW-0067">ATP-binding</keyword>
<dbReference type="GO" id="GO:0140359">
    <property type="term" value="F:ABC-type transporter activity"/>
    <property type="evidence" value="ECO:0007669"/>
    <property type="project" value="InterPro"/>
</dbReference>
<dbReference type="Gene3D" id="2.40.50.100">
    <property type="match status" value="1"/>
</dbReference>
<dbReference type="GO" id="GO:0016887">
    <property type="term" value="F:ATP hydrolysis activity"/>
    <property type="evidence" value="ECO:0007669"/>
    <property type="project" value="InterPro"/>
</dbReference>
<keyword evidence="4" id="KW-0547">Nucleotide-binding</keyword>
<evidence type="ECO:0000256" key="1">
    <source>
        <dbReference type="ARBA" id="ARBA00004417"/>
    </source>
</evidence>
<dbReference type="SUPFAM" id="SSF50331">
    <property type="entry name" value="MOP-like"/>
    <property type="match status" value="1"/>
</dbReference>
<dbReference type="Pfam" id="PF00005">
    <property type="entry name" value="ABC_tran"/>
    <property type="match status" value="1"/>
</dbReference>
<dbReference type="InterPro" id="IPR015855">
    <property type="entry name" value="ABC_transpr_MalK-like"/>
</dbReference>
<evidence type="ECO:0000256" key="5">
    <source>
        <dbReference type="ARBA" id="ARBA00022840"/>
    </source>
</evidence>
<evidence type="ECO:0000313" key="7">
    <source>
        <dbReference type="EMBL" id="BAR62236.1"/>
    </source>
</evidence>
<dbReference type="RefSeq" id="WP_011087328.1">
    <property type="nucleotide sequence ID" value="NZ_AJQI01000372.1"/>
</dbReference>
<dbReference type="PANTHER" id="PTHR43875:SF1">
    <property type="entry name" value="OSMOPROTECTIVE COMPOUNDS UPTAKE ATP-BINDING PROTEIN GGTA"/>
    <property type="match status" value="1"/>
</dbReference>
<organism evidence="7 8">
    <name type="scientific">Bradyrhizobium diazoefficiens</name>
    <dbReference type="NCBI Taxonomy" id="1355477"/>
    <lineage>
        <taxon>Bacteria</taxon>
        <taxon>Pseudomonadati</taxon>
        <taxon>Pseudomonadota</taxon>
        <taxon>Alphaproteobacteria</taxon>
        <taxon>Hyphomicrobiales</taxon>
        <taxon>Nitrobacteraceae</taxon>
        <taxon>Bradyrhizobium</taxon>
    </lineage>
</organism>
<dbReference type="SUPFAM" id="SSF52540">
    <property type="entry name" value="P-loop containing nucleoside triphosphate hydrolases"/>
    <property type="match status" value="1"/>
</dbReference>
<dbReference type="Gene3D" id="2.40.50.140">
    <property type="entry name" value="Nucleic acid-binding proteins"/>
    <property type="match status" value="1"/>
</dbReference>
<dbReference type="AlphaFoldDB" id="A0A0E4BX04"/>
<name>A0A0E4BX04_9BRAD</name>
<keyword evidence="3" id="KW-0813">Transport</keyword>
<sequence length="366" mass="40481">MADVALRKVVKRYDDVEAVRGIDLDIADHEFIVLVGPSGCGKSTTLRMIAGLEDISDGDIMIGGDVVNDVPPKDRDIAMVFQNYALYPHMTVAENMSFGLRLKHYPKAEIKARVTEAARLLDITDLIDRKPKQLSGGQRQRVAMGRAIVRNPKVFLFDEPLSNLDAKLRVQMRIEIKKVHQKVRTTTVYVTHDQVEAMTLADRVVVMNKGRIEQIGTPNELYHKPATRFVAGFIGSPAMNFIPCRLEDVGGTLQIRLTDRIAFALPPARAARYNALPRTDKLLLGLRPEHLTEAHAHLGPGVESFDTVLDVTEPMGMETLVYFGLEGTPVCGRVDPNAGAKDGAPMRLAMDLNNMHLLNEDTGVVL</sequence>
<dbReference type="InterPro" id="IPR047641">
    <property type="entry name" value="ABC_transpr_MalK/UgpC-like"/>
</dbReference>
<comment type="subcellular location">
    <subcellularLocation>
        <location evidence="1">Cell inner membrane</location>
        <topology evidence="1">Peripheral membrane protein</topology>
    </subcellularLocation>
</comment>
<dbReference type="InterPro" id="IPR027417">
    <property type="entry name" value="P-loop_NTPase"/>
</dbReference>
<comment type="function">
    <text evidence="6">Involved in beta-(1--&gt;2)glucan export. Transmembrane domains (TMD) form a pore in the inner membrane and the ATP-binding domain (NBD) is responsible for energy generation.</text>
</comment>
<dbReference type="InterPro" id="IPR003439">
    <property type="entry name" value="ABC_transporter-like_ATP-bd"/>
</dbReference>
<dbReference type="OMA" id="MPRTEID"/>
<accession>A0A0E4BX04</accession>
<evidence type="ECO:0000256" key="2">
    <source>
        <dbReference type="ARBA" id="ARBA00005417"/>
    </source>
</evidence>
<dbReference type="InterPro" id="IPR017871">
    <property type="entry name" value="ABC_transporter-like_CS"/>
</dbReference>
<dbReference type="PROSITE" id="PS50893">
    <property type="entry name" value="ABC_TRANSPORTER_2"/>
    <property type="match status" value="1"/>
</dbReference>
<evidence type="ECO:0000256" key="3">
    <source>
        <dbReference type="ARBA" id="ARBA00022448"/>
    </source>
</evidence>
<evidence type="ECO:0000256" key="6">
    <source>
        <dbReference type="ARBA" id="ARBA00024722"/>
    </source>
</evidence>
<dbReference type="SMART" id="SM00382">
    <property type="entry name" value="AAA"/>
    <property type="match status" value="1"/>
</dbReference>
<dbReference type="InterPro" id="IPR040582">
    <property type="entry name" value="OB_MalK-like"/>
</dbReference>
<dbReference type="GO" id="GO:0005524">
    <property type="term" value="F:ATP binding"/>
    <property type="evidence" value="ECO:0007669"/>
    <property type="project" value="UniProtKB-KW"/>
</dbReference>
<dbReference type="EMBL" id="AP014685">
    <property type="protein sequence ID" value="BAR62236.1"/>
    <property type="molecule type" value="Genomic_DNA"/>
</dbReference>
<dbReference type="CDD" id="cd03301">
    <property type="entry name" value="ABC_MalK_N"/>
    <property type="match status" value="1"/>
</dbReference>
<dbReference type="InterPro" id="IPR012340">
    <property type="entry name" value="NA-bd_OB-fold"/>
</dbReference>
<dbReference type="GO" id="GO:0008643">
    <property type="term" value="P:carbohydrate transport"/>
    <property type="evidence" value="ECO:0007669"/>
    <property type="project" value="InterPro"/>
</dbReference>
<dbReference type="InterPro" id="IPR008995">
    <property type="entry name" value="Mo/tungstate-bd_C_term_dom"/>
</dbReference>
<comment type="similarity">
    <text evidence="2">Belongs to the ABC transporter superfamily.</text>
</comment>
<evidence type="ECO:0000313" key="8">
    <source>
        <dbReference type="Proteomes" id="UP000063308"/>
    </source>
</evidence>
<dbReference type="Pfam" id="PF17912">
    <property type="entry name" value="OB_MalK"/>
    <property type="match status" value="1"/>
</dbReference>
<reference evidence="7 8" key="1">
    <citation type="submission" date="2014-11" db="EMBL/GenBank/DDBJ databases">
        <title>Symbiosis island explosion on the genome of extra-slow-growing strains of soybean bradyrhizobia with massive insertion sequences.</title>
        <authorList>
            <person name="Iida T."/>
            <person name="Minamisawa K."/>
        </authorList>
    </citation>
    <scope>NUCLEOTIDE SEQUENCE [LARGE SCALE GENOMIC DNA]</scope>
    <source>
        <strain evidence="7 8">NK6</strain>
    </source>
</reference>
<dbReference type="GO" id="GO:0055052">
    <property type="term" value="C:ATP-binding cassette (ABC) transporter complex, substrate-binding subunit-containing"/>
    <property type="evidence" value="ECO:0007669"/>
    <property type="project" value="TreeGrafter"/>
</dbReference>
<dbReference type="Proteomes" id="UP000063308">
    <property type="component" value="Chromosome"/>
</dbReference>
<dbReference type="PROSITE" id="PS00211">
    <property type="entry name" value="ABC_TRANSPORTER_1"/>
    <property type="match status" value="1"/>
</dbReference>
<evidence type="ECO:0000256" key="4">
    <source>
        <dbReference type="ARBA" id="ARBA00022741"/>
    </source>
</evidence>
<dbReference type="NCBIfam" id="NF008653">
    <property type="entry name" value="PRK11650.1"/>
    <property type="match status" value="1"/>
</dbReference>
<proteinExistence type="inferred from homology"/>
<dbReference type="Gene3D" id="3.40.50.300">
    <property type="entry name" value="P-loop containing nucleotide triphosphate hydrolases"/>
    <property type="match status" value="1"/>
</dbReference>